<dbReference type="SMART" id="SM00089">
    <property type="entry name" value="PKD"/>
    <property type="match status" value="12"/>
</dbReference>
<feature type="compositionally biased region" description="Polar residues" evidence="1">
    <location>
        <begin position="6217"/>
        <end position="6233"/>
    </location>
</feature>
<dbReference type="KEGG" id="pdj:D0907_04590"/>
<feature type="domain" description="PKD/Chitinase" evidence="2">
    <location>
        <begin position="3741"/>
        <end position="3814"/>
    </location>
</feature>
<feature type="domain" description="PKD/Chitinase" evidence="2">
    <location>
        <begin position="4172"/>
        <end position="4276"/>
    </location>
</feature>
<evidence type="ECO:0000256" key="1">
    <source>
        <dbReference type="SAM" id="MobiDB-lite"/>
    </source>
</evidence>
<organism evidence="3 4">
    <name type="scientific">Pseudoalteromonas lipolytica</name>
    <dbReference type="NCBI Taxonomy" id="570156"/>
    <lineage>
        <taxon>Bacteria</taxon>
        <taxon>Pseudomonadati</taxon>
        <taxon>Pseudomonadota</taxon>
        <taxon>Gammaproteobacteria</taxon>
        <taxon>Alteromonadales</taxon>
        <taxon>Pseudoalteromonadaceae</taxon>
        <taxon>Pseudoalteromonas</taxon>
    </lineage>
</organism>
<gene>
    <name evidence="3" type="ORF">D0907_04590</name>
</gene>
<dbReference type="InterPro" id="IPR044016">
    <property type="entry name" value="Big_13"/>
</dbReference>
<feature type="domain" description="PKD/Chitinase" evidence="2">
    <location>
        <begin position="1790"/>
        <end position="1872"/>
    </location>
</feature>
<dbReference type="Proteomes" id="UP000264605">
    <property type="component" value="Chromosome"/>
</dbReference>
<evidence type="ECO:0000259" key="2">
    <source>
        <dbReference type="SMART" id="SM00089"/>
    </source>
</evidence>
<feature type="domain" description="PKD/Chitinase" evidence="2">
    <location>
        <begin position="2512"/>
        <end position="2616"/>
    </location>
</feature>
<feature type="region of interest" description="Disordered" evidence="1">
    <location>
        <begin position="6194"/>
        <end position="6233"/>
    </location>
</feature>
<dbReference type="Gene3D" id="2.60.40.10">
    <property type="entry name" value="Immunoglobulins"/>
    <property type="match status" value="71"/>
</dbReference>
<feature type="domain" description="PKD/Chitinase" evidence="2">
    <location>
        <begin position="2170"/>
        <end position="2248"/>
    </location>
</feature>
<sequence>MDANQLLVIDVQGSAGIIQADGSIKALSVGDVITVGDTVITADKSTLLIDVQGESLSIPANKKVTITPDLLAKEVKDSSENTVFDDSIDDAIASLNQPNQATPDPQQGGDISDFLDALEGGGDILDSLEATAAGGTGGATSGGGTSFVELARIAEGIDPSSLAFDDSFNSDSSGIFSPRDTTDGVVPTDTLTATVSIDDPGVINNSQPVITGTTENLVGETVTVTVTDVNGNNQVVTVVVQPDGTFTTPPLDPLPDGPIVIEVVAIDPNGDPVSDTIGANIDTIAPVVTINELPDSASQTVVINGSVSGISAGDDVTITVTDSAGQVQTFVTQVDEQGNWSITTEALAEGLYTVLASAEDAAGNEGTDTENGLVDLTAPVINIDPIGETNDTTPTISGNVSGVTVGSEITVVITAADGAIQTVIAIVADDGSWTIDVPVALVEGEFTVTATVLDAAGNEAQASTTGIIDVTAPIINITPIDDTQDTTPTITGNVVGVVEGSVVTVVVTDINGQVQTLTALTDANGNWTLDVPSELAEGPFEVAATVSDLAGNQAQDSATGVIDLTAPDITLTAIANTNDTTPVFVGRVEGVPEGTQVTIQVVGSDGQSQSLTAFVLADGSYSVEAIIALPEGSFTAIATVSDPAGNSATANTSGTVAFSPISITIDSIADSNDTTPLLSGQTEGVAPGTTIMLSVTASDGSVFNLLAITQADGSWSIQMTQPLPEGDFTVVATVLDPQGNEAQATAIGNVDLTVSINFIIDTNDTTPSVSGSTQDVAPGAVVTVTFTGSDGATETIQVITDANGDWSVEATIPLVEGQFTVTATVTDEVGNTATASEIGEIDLTDPTIFIDPLNDTNDTTPTISGSVLDVPAGTTVSLFVTDSNGVTQTLTATTDAQGNWQVDVASELAEGDYTVTASVSDEAGNTSTATATGTIDLTAPIINIDTMADSNDTTPTISGTTQGLDAATTVTVSVTDSAGSTQTFTTITNADGSWSVTVTDELAEGEFTVVAQTQDKAGNSAEDTETGVIDLTAPSIAIDEFTDSNDVTPVISGVVSGVEPSTLVTITLVDSNGNQQVLTAVVNADNTWQVGANQVLAEGEFTITATVSDPAGNQALDTATGVIDLTAPIIALDFLGSSADNTPTITGTVQGVNSGTTVTLVVTDSNGNSQTFTALTNSAGGFSADVPNGLAEGEYTVTASVADEAGNQALDTATGNIDLTAPIIDLDPLGSSADNTPTITGTVQGVNAGTTVTLVVTDSNGNSQTFTTVTNNNGGFSADVPTSLAEGEYTVTASVADDAGNQASDTETGQIDSSSLTILIDAVGETNDITPTISGSTLNATAGDQITVVITPESGVAQTFTTQVDANGNWTITVSQALAEGEFTVDATLTDQFGNTASDSITGVIDITAPSVTIDTIGSINDSTPVISGTSQGAVNGSTVTVTVVDSQNNSQVYTTTVDANGNWFVPVTSAVAQGQFTVTASITDNAGNTGTDTEIGNFDGVGPLLTLDFDPLTNDTTPLISGTTDAVAGTVVSVVVTDSNGATQTLSAVVAADGTWSISPDTPLAEGAFTVTASVADESGNQTQVTDTGVIDITAPTISIDNLGTVNDTTPTISGQTNEPAGSIVTVVVTDGVASYEFTAIVNADGSWSGDVPAQLEDGNISVTATVTDAAGNSAQANSAFILNSSAPSIAIDAINDTNDTTPTISGTSDAPDGTLITVIIEDSDNNSQSVTATVQNGVWSVEPTQALSEGSFTVSASVTVDGLTSDASAQGLIDITPPTVTIDALADTSDVTPLISGQTSGLVSGSIVTVTITDSNGDSQVVSATVAQDGSWSVAASTDLAEGQYTVTAVVADSAGNQATDTETGIIDLTAPTISIDNIADTNDVTPVLSGQTTGVPAGSQITLLVTDSNGNTQTLITTTLADGSWSVEADVIIAEGAFTVEATVSDAAGNTATDTATGVVDTTAPTITVDALAPSSDVTPVISGMAEGVPAGTVVSIVITDSQGVQQSLFATVNNDGSWSVEALDAVAEGEYTVVATVQDAAGNQGTDTETGLIDTTAPTVVIDPQAVTNDTTPVISGQTSGVPTGTEVRLIITDSAGNVQTLVATTGADGSWSVAVSQALAQGSYTIDAEVSDAAGNTGNDTASGEVDITAPVVSIDAIADSNDVTPVISGQSTGVPAGTLVTLTITDSAGNVQTVTTTVQADGSWSAEATTALAEGDYTVVATIVDAAGNTGTDTETGTIDVTAPTITIDAPALTNDNTPTVTGSSDLANTNLDVTFTDANGTSHTVTVTTDASGNWSVDAAQALADGNYSVTASISDSAGNNSSATDSGVVDTIPPELAFVPTFLLGQLVTLSGTSDLPAGSTVTITQNLVGGGVVTYTATTDANGDWSLTGLTVPLASLASITASASDEAGNVRTITSTDFDGTPPTLTVSVDALTNDNTPLISGTTDAGEGAQVSVVVTDANGATETLTAIVDANGNWSVSPTTALADGQFSVEASVRDGVGNLSEETVTGVIDTLAPTLTLTGVGEGSDVTPVLSGTSNEIGATVTISVTDSNGTVQTFTAIVGSNGTWSREVPNGLAEGDYTVTVTVSDDAGNTSSVTATGNIDTTNPVVTVNDNGLGNDDTPTLSGTSTEAAGTLVSIIVIDSNGDTHNFTATVAADGSWQTDASVLPDGDYTITATITDAAGNVGTDSGSGRIDTTPPLLTINNLGTVNTDTPTISGTSSEPAGTVISLVVTDSSGNTLNLSAVVDGNGDWSVTSSSLTNDDYTVVATVEDAAGNTATASESFTLDTSAPSIAIDVIGETNDPTPTITGTTDAADGSTVTVVIDDGVNPVETLTTTVTGGVWFVTANNALPEGSFTVTATVTVNTIDGTATRTGTVDLTAPSITINDINDTNDTTPTISGTTDASAGSLVTLTITDSLGNTQTVVATVLANGSWSVAASTILAEGTFTVTASVTDAAGNTGTDNATGNVDITAPVVSIDAIADSNDVTPAISGQSTGVPAGTLVTLTITDSAGNVQTVTTTVQADGSWSVELSSALAEGNYTVVATLSDAAGNTGSDTETGTIDVTAPTITIDAPALTNDNTPTVTGSSDLANTNLDVTFTDANGTSHTVTVTTDASGNWSVDATQALADGNYSVTASISDSAGNNSSVTDSGVVDTIPPELAFVPTFLLGQLVTLSGTSDLPAGSTVTITQNLVGGGVVTYTATTDANGNWSLTGLTVPLASLASITASASDEAGNVRTITSTDFDGTPPTLTVSVDALTNDNTPLISGTTDAGEGAQVSVVVTDANGATETLTAIVDANGNWSVSPTTALADGQFSVEASVRDGVGNLSEETVTGVIDTLAPTLTLTGVGEGSDVTPVLSGRSNEVGGTVTVTVTDSNGAEQTLTATVNSSGDWSVEVPTALAEGSYTVAVTISDDAGNTSNVTATGNIDTTNPVVTVNDNGLGNDSTPTLSGTSTEPAGTVVNLSIVDSNGDSHSLTATVLADGSWQATSSSLPDGAYTVTATITDAAGNVGTDTGTGSIDTLPPSLAIDSLGTVNDTTPTISGTSNEPAGSVVNLSVSDGTNTYTFTATVLADGTWSADVPSPLDNGTFTIDASITDAAGNATTASDSALLDTTAPSVTINVIGETNDTTPTINGTSDAENGSVVTVVIDDGINPVETITTTVSGGTWSVTPTTALPEGEFTVTASVLENGNTGTATRTGIIDTTMPAIDINELGITNDTTPTISGTASAPQGSTVTVVITDANNNSHTVTTTMQSDGSWSVAASTILAEGEYTVTATVSDQAGNPASASATGEVDITAPVVSIDAIADSNDVTPVISGQSSGAAAGSQVLLTVTDSDGATQSATAIVQADGSWSVELSSALAEGNYTVVATLSDAAGNTGTDTETGTIDVTAPTITIDAPALTNDNTPTVTGSSDLANTNLDVTFTDANGTSHTVTVTTDASGNWSVDATQALADGNYSVTASISDSAGNNSSATDSGVVDTIPPELAFVPTFLLGQLVTLSGTSDLPAGSTVTITQNLVGGGVVTYTATTDANGDWSLTGLTVPLASLASITASASDEAGNVRTITSTDFDGTPPTLTVSVDALTNDNTPLISGTTDAGEGAQVSVVVTDANGATETLTAIVDANGNWSVSPTTALADGQFSVEASVRDGVGNLSEETVTGVIDTLAPTLTLTGVGEGSDVTPVLSGRSNEVGGTVTVTVTDSNGAEQTLTATVNSSGDWSVEVPTALAEGSYTVAVTISDDAGNTSNVTATGNIDTTNPVVTVNDNGLGNDSTPTLSGTSTEPAGTVVNLSIVDSNGDSHSLTATVLADGSWQATSSSLPDGAYTVTATITDAAGNVGTDTGTGSIDTLPPSLAIDSLGTVNDTTPTISGTSNEPAGSVVNLSVSDGTNTYTFTATVLADGTWSADVPSPLDNGTFTIDASITDAAGNATTASDSALLDTTAPSITINVIGETNDTTPTINGTSDAENGSVVTVVIDDGTNPVETITTTVSGGTWSVTPTTALPEGEFTVTASVLENGNTGTATRTGIIDTTMPAIDINELGITNDTTPTISGTASAPQGSTVTVVITDANNNSHTVTTTMQSDGSWSVAASTIIAEGEYTVTATVSDQAGNPASASATGEVDITAPVVSIDAIADSNDVTPVISGQSSGAAAGSQVLLTVTDSDGATQSATAIVQADGSWSVELSSALAEGNYTVVATLSDAAGNTGSDTETGTIDVTAPTITIDAPALTNDNTPTVTGSSDLANTNLDVTFTDANGTSHTVTVTTDASGNWSVDATQALADGNYSVTASISDSAGNNSSVTDSGVVDTIPPELAFVPTFLLGQLVTLSGTSDLPAGSTVTITQNLVGGGVVTYTATTDANGNWSLTGLTVPLASLASITASASDEAGNVRTITSTDFDGTPPTLTVSVDALTNDNTPLISGTTDAGEGAQVSVVVTDANGATETLTAIVDANGNWSVSPTTALADGQFSVEASVRDGVGNLSEETVTGVIDTLAPTLTLTGVGEGSDVTPVLSGRSNEVGGTVTVTVTDSNGAEQTLTATVNSSGDWSVEVPTALAEGSYTVAVTISDDAGNTSNVTATGNIDTTNPVVTVNDNGLGNDSTPTLSGTSTEPAGTVVNLSIVDSNGDSHSLTATVLADGSWQATSSSLPDGAYTVTATITDAAGNVGTDTGTGSIDTLPPSLAIDSLGTVNDTTPTISGTSNEPAGSVVNLSVSDGTNTYTFTATVLADGTWSADVPSPLDNGTFTIDASITDAAGNATTASDSALLDTTAPSVTINVIGETNDTTPTINGTSDAENGSVVTVVIDDGINPVETITTTVSGGTWSVTAMTALPEGEFTVTASVLENGNTGTATRTGIIDTTMPAIDINELGITNDTTPTISGTASAPQGSTVTVVITDANNNSHTVTTTMQSDGSWSVAASTIIAEGEYTVTATVSDQAGNPASASATGEVDITAPVVSIDAIADSNDVTPVISGQSSGAAAGSQVLLTVTDSDGATQSATAIVQADGSWSVELSSALAEGNYTVVATLSDAAGNTGTDTETGTIDVTAPTITIDAPALTNDNTPTVTGSSDLANTNLDVTFTDANGTSHTVTVTTDASGNWSVDAAQALADGNYSVTASISDSAGNNSSATDSGVVDTIAPDIRIIPSFLLGNLVGLSGTSDLPEGSVITITEHLVGGLIGANYTATTDANGNWTLANITVPLISLAYVTASGTDAAGNTATVSTLEFDNVAPELTVTVDALTNDTTPTISGTTDMGEGTVINITVQDANGDSQTFTATVQSNQTWSVDVPTALAEGTFTVTASVRDQVGNLTTEQTSGVLDSIAPTLVVNAVDGTSDARPTISGSSNEIGGLVIVEVAGQTITTTVASDGTWQFIVPVDITDGSYTITATITDDANNTQTATASITVDTVAPVVAIDTLGLGNSSTPVISGTSTEATGTQVSVTVTDSNNDIQTLSATVQSDGSWQVTPSTMPDGNYSVTATITDVAGNVGTDTETGSIDTLTPELVLDGLGTINDSTPTISGSTNEPAGSTVNISVVNDGNTYSFTATVQADGSWSADVPTALADGLLTITATITDAANNTATVTDTATLDTNAPTISIDALAVTNDTTPTISGTSDAADGIQVTITVVDALGNSQTAIATISSGTWTVDLTTPLSEGNYTVTASVSEDGLTGTASRQGGIDLTPPALTVDSPAITNDTTPTISGTSDAPQGSVVTISVTDSAGDIVTASAVVGTSGAWSVALGTALAEGAYTISASVSDTAGNTSSASASGVIDITPANVVIDTVAVSTDLTPVIMGSATGAVAGNRVVVTFVDSAGVSHSVETTLDASLNWQVEATQALAEGAYTVTAVVTDTAGNNGSASTTSAVDTTAPVVSIDQSSLTLTNDSTPLISGTSDAANSTITVTFIAAGGAQHSVTTTTDANGDWQAAADQVLADGVYSVTASITDTAGNTGTDSKTGGEVDTVAPELTIVPSFLLGLLVSLSGTSDLPEGSVITITNYLVGGVAGVPYTATVDANGDWQVLNLSVSLLNLAYVEATATDAAGNTTTISTDTFDNSAPELTLDVPAISADTTPVISGTSTVGTGQTVTLIVQGADGASQTLTTLVNSNGTWSVEVLSELVDGTYTVTASVTDAEDRTTEQTASGIIDAGLTITIDDGLQLTNDDTPLITGKSIAPNSEIEVVFDNGTTQQTKTVTSLSDGTWSVTPDSALVDGTYTVTATIVSSGVTTGAISGLEIDTIPPTLENIDVNSLLNLGLVITGFDGTTDAEDGAIVQLDNALALGITLLSEGGSVVQNGQWSIGIVDINLLDILGLGLADARFSITDSIGNVRVVDINGNDIEINGEPASTGGAGPEEMALGADSIEADEQTAESIDLSLVLLDASPEPTSSGGIAALDVTIEDVLSDSEQSNLLALDSNSESQSLAFTGNSEVTSEPASNIQSESDELIKKLIEGGNNSIDI</sequence>
<dbReference type="InterPro" id="IPR013783">
    <property type="entry name" value="Ig-like_fold"/>
</dbReference>
<dbReference type="Pfam" id="PF19077">
    <property type="entry name" value="Big_13"/>
    <property type="match status" value="64"/>
</dbReference>
<accession>A0AAD0RYC7</accession>
<protein>
    <recommendedName>
        <fullName evidence="2">PKD/Chitinase domain-containing protein</fullName>
    </recommendedName>
</protein>
<feature type="domain" description="PKD/Chitinase" evidence="2">
    <location>
        <begin position="1063"/>
        <end position="1126"/>
    </location>
</feature>
<evidence type="ECO:0000313" key="4">
    <source>
        <dbReference type="Proteomes" id="UP000264605"/>
    </source>
</evidence>
<feature type="domain" description="PKD/Chitinase" evidence="2">
    <location>
        <begin position="1236"/>
        <end position="1314"/>
    </location>
</feature>
<evidence type="ECO:0000313" key="3">
    <source>
        <dbReference type="EMBL" id="AXV64607.1"/>
    </source>
</evidence>
<proteinExistence type="predicted"/>
<feature type="domain" description="PKD/Chitinase" evidence="2">
    <location>
        <begin position="5002"/>
        <end position="5106"/>
    </location>
</feature>
<dbReference type="RefSeq" id="WP_118844081.1">
    <property type="nucleotide sequence ID" value="NZ_CP032090.1"/>
</dbReference>
<reference evidence="3 4" key="1">
    <citation type="submission" date="2018-08" db="EMBL/GenBank/DDBJ databases">
        <title>Draft genome sequence of Pseudoalteromonas donghaensis HJ51.</title>
        <authorList>
            <person name="Oh J."/>
            <person name="Roh D."/>
        </authorList>
    </citation>
    <scope>NUCLEOTIDE SEQUENCE [LARGE SCALE GENOMIC DNA]</scope>
    <source>
        <strain evidence="3 4">HJ51</strain>
    </source>
</reference>
<feature type="domain" description="PKD/Chitinase" evidence="2">
    <location>
        <begin position="1333"/>
        <end position="1408"/>
    </location>
</feature>
<feature type="domain" description="PKD/Chitinase" evidence="2">
    <location>
        <begin position="858"/>
        <end position="938"/>
    </location>
</feature>
<dbReference type="InterPro" id="IPR022409">
    <property type="entry name" value="PKD/Chitinase_dom"/>
</dbReference>
<feature type="domain" description="PKD/Chitinase" evidence="2">
    <location>
        <begin position="3000"/>
        <end position="3078"/>
    </location>
</feature>
<dbReference type="NCBIfam" id="NF033510">
    <property type="entry name" value="Ca_tandemer"/>
    <property type="match status" value="67"/>
</dbReference>
<feature type="domain" description="PKD/Chitinase" evidence="2">
    <location>
        <begin position="3342"/>
        <end position="3446"/>
    </location>
</feature>
<dbReference type="GeneID" id="99504728"/>
<dbReference type="EMBL" id="CP032090">
    <property type="protein sequence ID" value="AXV64607.1"/>
    <property type="molecule type" value="Genomic_DNA"/>
</dbReference>
<name>A0AAD0RYC7_9GAMM</name>